<evidence type="ECO:0000256" key="5">
    <source>
        <dbReference type="ARBA" id="ARBA00022737"/>
    </source>
</evidence>
<dbReference type="SUPFAM" id="SSF49785">
    <property type="entry name" value="Galactose-binding domain-like"/>
    <property type="match status" value="1"/>
</dbReference>
<keyword evidence="8 9" id="KW-0326">Glycosidase</keyword>
<dbReference type="InterPro" id="IPR019800">
    <property type="entry name" value="Glyco_hydro_3_AS"/>
</dbReference>
<dbReference type="PROSITE" id="PS00775">
    <property type="entry name" value="GLYCOSYL_HYDROL_F3"/>
    <property type="match status" value="1"/>
</dbReference>
<feature type="domain" description="Glycoside hydrolase family 3 C-terminal" evidence="12">
    <location>
        <begin position="735"/>
        <end position="936"/>
    </location>
</feature>
<evidence type="ECO:0000256" key="4">
    <source>
        <dbReference type="ARBA" id="ARBA00022729"/>
    </source>
</evidence>
<dbReference type="InterPro" id="IPR008979">
    <property type="entry name" value="Galactose-bd-like_sf"/>
</dbReference>
<dbReference type="InterPro" id="IPR005087">
    <property type="entry name" value="CBM11"/>
</dbReference>
<dbReference type="Pfam" id="PF00933">
    <property type="entry name" value="Glyco_hydro_3"/>
    <property type="match status" value="1"/>
</dbReference>
<dbReference type="PRINTS" id="PR00133">
    <property type="entry name" value="GLHYDRLASE3"/>
</dbReference>
<keyword evidence="7" id="KW-0106">Calcium</keyword>
<feature type="signal peptide" evidence="10">
    <location>
        <begin position="1"/>
        <end position="34"/>
    </location>
</feature>
<dbReference type="InterPro" id="IPR051915">
    <property type="entry name" value="Cellulose_Degrad_GH3"/>
</dbReference>
<reference evidence="16" key="1">
    <citation type="journal article" date="2019" name="Int. J. Syst. Evol. Microbiol.">
        <title>The Global Catalogue of Microorganisms (GCM) 10K type strain sequencing project: providing services to taxonomists for standard genome sequencing and annotation.</title>
        <authorList>
            <consortium name="The Broad Institute Genomics Platform"/>
            <consortium name="The Broad Institute Genome Sequencing Center for Infectious Disease"/>
            <person name="Wu L."/>
            <person name="Ma J."/>
        </authorList>
    </citation>
    <scope>NUCLEOTIDE SEQUENCE [LARGE SCALE GENOMIC DNA]</scope>
    <source>
        <strain evidence="16">CGMCC 4.1648</strain>
    </source>
</reference>
<evidence type="ECO:0000256" key="6">
    <source>
        <dbReference type="ARBA" id="ARBA00022801"/>
    </source>
</evidence>
<dbReference type="Gene3D" id="2.60.120.430">
    <property type="entry name" value="Galactose-binding lectin"/>
    <property type="match status" value="1"/>
</dbReference>
<comment type="similarity">
    <text evidence="2 9">Belongs to the glycosyl hydrolase 3 family.</text>
</comment>
<keyword evidence="6 9" id="KW-0378">Hydrolase</keyword>
<feature type="chain" id="PRO_5046202880" description="beta-glucosidase" evidence="10">
    <location>
        <begin position="35"/>
        <end position="1024"/>
    </location>
</feature>
<dbReference type="InterPro" id="IPR006311">
    <property type="entry name" value="TAT_signal"/>
</dbReference>
<dbReference type="InterPro" id="IPR017853">
    <property type="entry name" value="GH"/>
</dbReference>
<dbReference type="EC" id="3.2.1.21" evidence="3"/>
<evidence type="ECO:0000259" key="12">
    <source>
        <dbReference type="Pfam" id="PF01915"/>
    </source>
</evidence>
<comment type="catalytic activity">
    <reaction evidence="1">
        <text>Hydrolysis of terminal, non-reducing beta-D-glucosyl residues with release of beta-D-glucose.</text>
        <dbReference type="EC" id="3.2.1.21"/>
    </reaction>
</comment>
<dbReference type="RefSeq" id="WP_345693391.1">
    <property type="nucleotide sequence ID" value="NZ_BAABIT010000001.1"/>
</dbReference>
<dbReference type="Gene3D" id="2.60.40.2030">
    <property type="match status" value="1"/>
</dbReference>
<evidence type="ECO:0000313" key="16">
    <source>
        <dbReference type="Proteomes" id="UP001595829"/>
    </source>
</evidence>
<organism evidence="15 16">
    <name type="scientific">Streptomyces coeruleoprunus</name>
    <dbReference type="NCBI Taxonomy" id="285563"/>
    <lineage>
        <taxon>Bacteria</taxon>
        <taxon>Bacillati</taxon>
        <taxon>Actinomycetota</taxon>
        <taxon>Actinomycetes</taxon>
        <taxon>Kitasatosporales</taxon>
        <taxon>Streptomycetaceae</taxon>
        <taxon>Streptomyces</taxon>
    </lineage>
</organism>
<evidence type="ECO:0000313" key="15">
    <source>
        <dbReference type="EMBL" id="MFC5021431.1"/>
    </source>
</evidence>
<feature type="domain" description="CBM11" evidence="14">
    <location>
        <begin position="30"/>
        <end position="222"/>
    </location>
</feature>
<feature type="domain" description="Glycoside hydrolase family 3 N-terminal" evidence="11">
    <location>
        <begin position="364"/>
        <end position="696"/>
    </location>
</feature>
<keyword evidence="5" id="KW-0677">Repeat</keyword>
<dbReference type="PANTHER" id="PTHR30620">
    <property type="entry name" value="PERIPLASMIC BETA-GLUCOSIDASE-RELATED"/>
    <property type="match status" value="1"/>
</dbReference>
<comment type="caution">
    <text evidence="15">The sequence shown here is derived from an EMBL/GenBank/DDBJ whole genome shotgun (WGS) entry which is preliminary data.</text>
</comment>
<sequence length="1024" mass="107336">MHRRHPRRRTSTAVLAAAAVLGALLTGAAPGAAADEPAPVAVDRFEGEVPFADPPADGIFTWGSDADDRPGLTITARPDAPEGGKVLEGSYHISGWGGFSHEFATDRPAHDWSRHRGVRFWWYGQNTAPLPPGSGRRVHFEIKDGGTSGGASELWTTSFTDDWSGWHLVELPFTTFQYRTDYQPVGGIDQVLGLKEMWGYAVTLPPGAPGTFAVDGLELYGQADPALSASVVAGAAVHPVDEGGAARVDVSVATTGSRPLDAPVTVAYGTEGGTARPGEDYTPVSGTFTFPAGTPSGATRTIVVRTREDGAAEPAETVPVRLTVTGAKAPAEQPQVVVNAHGLPYLDARLPVRKRVADLLSRMTLAEKAGQMTQAERGALRSQGDIAAYGLGSLLSGGGSVPNPNTPESWARMIDAYQLRARATRFQIPLIYGVDAVHGHNNVVGSTIMPHNIGIGAGRDPDLARRAGAVTAKEVRATGIPWDFAPCLCVTRDERWGRSYEAFGEDPALVTAMETVIEGMQGAASGKDLSRNDKVLTSAKHFVGDGGTAFGSSATGSYTIDQGVTKVTREELEAVHLAPFAEAVKRGTGTVMPSYSSLDVIGDDAGPVKMHANAAMINGVLKGRMGFDGFVISDWQAIDQIPGDYPSDVRTSVNAGLDMIMVPTDYPGFVTALKDEVTAGRIGGARIDDAVSRILTQKFRLGLFEKPYADTTHLEEIGSPAHRAVAREAAATSQVLLKNEGALLPLRPSQKVYVAGSNADDLGNQSGGWTISWQGSSGRITTGTTILEGMRKAAPGADITYSKDASAPTAGHDVGVVVVGETPYAEGVGDVGNGHDLELSAADKAAVDRVCAAMECAVLIVSGRPQLIGDRLGAVDALVASWLPGTEGDGVADVLYGKRPFTGQLPVTWPRSEAQLPVNVGDSVYDPQFPYGWGLTTLTKPAAGGEAALRAVAAAARVLEATGQEDSRVARDLVARARLIVQERIGTDMTAAVAKPFAEAEHLRLTGDLSGAVARLTAAYRAAG</sequence>
<evidence type="ECO:0000256" key="10">
    <source>
        <dbReference type="SAM" id="SignalP"/>
    </source>
</evidence>
<dbReference type="PROSITE" id="PS51318">
    <property type="entry name" value="TAT"/>
    <property type="match status" value="1"/>
</dbReference>
<protein>
    <recommendedName>
        <fullName evidence="3">beta-glucosidase</fullName>
        <ecNumber evidence="3">3.2.1.21</ecNumber>
    </recommendedName>
</protein>
<evidence type="ECO:0000256" key="7">
    <source>
        <dbReference type="ARBA" id="ARBA00022837"/>
    </source>
</evidence>
<dbReference type="Gene3D" id="3.20.20.300">
    <property type="entry name" value="Glycoside hydrolase, family 3, N-terminal domain"/>
    <property type="match status" value="1"/>
</dbReference>
<accession>A0ABV9X8M7</accession>
<dbReference type="InterPro" id="IPR036881">
    <property type="entry name" value="Glyco_hydro_3_C_sf"/>
</dbReference>
<dbReference type="InterPro" id="IPR038081">
    <property type="entry name" value="CalX-like_sf"/>
</dbReference>
<dbReference type="Gene3D" id="3.40.50.1700">
    <property type="entry name" value="Glycoside hydrolase family 3 C-terminal domain"/>
    <property type="match status" value="1"/>
</dbReference>
<evidence type="ECO:0000259" key="11">
    <source>
        <dbReference type="Pfam" id="PF00933"/>
    </source>
</evidence>
<dbReference type="SUPFAM" id="SSF52279">
    <property type="entry name" value="Beta-D-glucan exohydrolase, C-terminal domain"/>
    <property type="match status" value="1"/>
</dbReference>
<feature type="domain" description="Calx-beta" evidence="13">
    <location>
        <begin position="247"/>
        <end position="326"/>
    </location>
</feature>
<evidence type="ECO:0000256" key="1">
    <source>
        <dbReference type="ARBA" id="ARBA00000448"/>
    </source>
</evidence>
<dbReference type="Pfam" id="PF03425">
    <property type="entry name" value="CBM_11"/>
    <property type="match status" value="1"/>
</dbReference>
<dbReference type="Pfam" id="PF01915">
    <property type="entry name" value="Glyco_hydro_3_C"/>
    <property type="match status" value="1"/>
</dbReference>
<dbReference type="InterPro" id="IPR002772">
    <property type="entry name" value="Glyco_hydro_3_C"/>
</dbReference>
<gene>
    <name evidence="15" type="ORF">ACFPM3_04595</name>
</gene>
<dbReference type="InterPro" id="IPR036962">
    <property type="entry name" value="Glyco_hydro_3_N_sf"/>
</dbReference>
<proteinExistence type="inferred from homology"/>
<evidence type="ECO:0000256" key="3">
    <source>
        <dbReference type="ARBA" id="ARBA00012744"/>
    </source>
</evidence>
<dbReference type="InterPro" id="IPR003644">
    <property type="entry name" value="Calx_beta"/>
</dbReference>
<dbReference type="PANTHER" id="PTHR30620:SF16">
    <property type="entry name" value="LYSOSOMAL BETA GLUCOSIDASE"/>
    <property type="match status" value="1"/>
</dbReference>
<evidence type="ECO:0000256" key="2">
    <source>
        <dbReference type="ARBA" id="ARBA00005336"/>
    </source>
</evidence>
<dbReference type="GO" id="GO:0016787">
    <property type="term" value="F:hydrolase activity"/>
    <property type="evidence" value="ECO:0007669"/>
    <property type="project" value="UniProtKB-KW"/>
</dbReference>
<evidence type="ECO:0000256" key="8">
    <source>
        <dbReference type="ARBA" id="ARBA00023295"/>
    </source>
</evidence>
<dbReference type="EMBL" id="JBHSJD010000002">
    <property type="protein sequence ID" value="MFC5021431.1"/>
    <property type="molecule type" value="Genomic_DNA"/>
</dbReference>
<evidence type="ECO:0000259" key="13">
    <source>
        <dbReference type="Pfam" id="PF03160"/>
    </source>
</evidence>
<evidence type="ECO:0000259" key="14">
    <source>
        <dbReference type="Pfam" id="PF03425"/>
    </source>
</evidence>
<dbReference type="InterPro" id="IPR001764">
    <property type="entry name" value="Glyco_hydro_3_N"/>
</dbReference>
<dbReference type="Pfam" id="PF03160">
    <property type="entry name" value="Calx-beta"/>
    <property type="match status" value="1"/>
</dbReference>
<keyword evidence="4 10" id="KW-0732">Signal</keyword>
<evidence type="ECO:0000256" key="9">
    <source>
        <dbReference type="RuleBase" id="RU361161"/>
    </source>
</evidence>
<name>A0ABV9X8M7_9ACTN</name>
<keyword evidence="16" id="KW-1185">Reference proteome</keyword>
<dbReference type="SUPFAM" id="SSF51445">
    <property type="entry name" value="(Trans)glycosidases"/>
    <property type="match status" value="1"/>
</dbReference>
<dbReference type="Proteomes" id="UP001595829">
    <property type="component" value="Unassembled WGS sequence"/>
</dbReference>
<dbReference type="SUPFAM" id="SSF141072">
    <property type="entry name" value="CalX-like"/>
    <property type="match status" value="1"/>
</dbReference>